<gene>
    <name evidence="1" type="ORF">RRG08_052876</name>
</gene>
<comment type="caution">
    <text evidence="1">The sequence shown here is derived from an EMBL/GenBank/DDBJ whole genome shotgun (WGS) entry which is preliminary data.</text>
</comment>
<organism evidence="1 2">
    <name type="scientific">Elysia crispata</name>
    <name type="common">lettuce slug</name>
    <dbReference type="NCBI Taxonomy" id="231223"/>
    <lineage>
        <taxon>Eukaryota</taxon>
        <taxon>Metazoa</taxon>
        <taxon>Spiralia</taxon>
        <taxon>Lophotrochozoa</taxon>
        <taxon>Mollusca</taxon>
        <taxon>Gastropoda</taxon>
        <taxon>Heterobranchia</taxon>
        <taxon>Euthyneura</taxon>
        <taxon>Panpulmonata</taxon>
        <taxon>Sacoglossa</taxon>
        <taxon>Placobranchoidea</taxon>
        <taxon>Plakobranchidae</taxon>
        <taxon>Elysia</taxon>
    </lineage>
</organism>
<name>A0AAE1DEM3_9GAST</name>
<accession>A0AAE1DEM3</accession>
<dbReference type="Proteomes" id="UP001283361">
    <property type="component" value="Unassembled WGS sequence"/>
</dbReference>
<proteinExistence type="predicted"/>
<sequence length="172" mass="19447">MTFQRFPHIYGQDNWKSKYSYAFSGVTTLSNRHMLHLASAGKALTTDPRSNGVIKPLTYQFRLEKPLNHNVTYVGKVETIRDSIAHPLTDTCHTLTDICRTLTDIPHPLTDICHILTDISHPLTDICHTPTDILYPLTDICHTLTDISHPLTDMCHTLTDILYPLTGICHTL</sequence>
<keyword evidence="2" id="KW-1185">Reference proteome</keyword>
<reference evidence="1" key="1">
    <citation type="journal article" date="2023" name="G3 (Bethesda)">
        <title>A reference genome for the long-term kleptoplast-retaining sea slug Elysia crispata morphotype clarki.</title>
        <authorList>
            <person name="Eastman K.E."/>
            <person name="Pendleton A.L."/>
            <person name="Shaikh M.A."/>
            <person name="Suttiyut T."/>
            <person name="Ogas R."/>
            <person name="Tomko P."/>
            <person name="Gavelis G."/>
            <person name="Widhalm J.R."/>
            <person name="Wisecaver J.H."/>
        </authorList>
    </citation>
    <scope>NUCLEOTIDE SEQUENCE</scope>
    <source>
        <strain evidence="1">ECLA1</strain>
    </source>
</reference>
<protein>
    <submittedName>
        <fullName evidence="1">Uncharacterized protein</fullName>
    </submittedName>
</protein>
<dbReference type="AlphaFoldDB" id="A0AAE1DEM3"/>
<evidence type="ECO:0000313" key="2">
    <source>
        <dbReference type="Proteomes" id="UP001283361"/>
    </source>
</evidence>
<evidence type="ECO:0000313" key="1">
    <source>
        <dbReference type="EMBL" id="KAK3767731.1"/>
    </source>
</evidence>
<dbReference type="EMBL" id="JAWDGP010004109">
    <property type="protein sequence ID" value="KAK3767731.1"/>
    <property type="molecule type" value="Genomic_DNA"/>
</dbReference>